<proteinExistence type="predicted"/>
<feature type="transmembrane region" description="Helical" evidence="7">
    <location>
        <begin position="461"/>
        <end position="478"/>
    </location>
</feature>
<dbReference type="Pfam" id="PF07690">
    <property type="entry name" value="MFS_1"/>
    <property type="match status" value="1"/>
</dbReference>
<keyword evidence="5 7" id="KW-1133">Transmembrane helix</keyword>
<evidence type="ECO:0000256" key="5">
    <source>
        <dbReference type="ARBA" id="ARBA00022989"/>
    </source>
</evidence>
<keyword evidence="2" id="KW-0813">Transport</keyword>
<evidence type="ECO:0000313" key="10">
    <source>
        <dbReference type="Proteomes" id="UP000824504"/>
    </source>
</evidence>
<keyword evidence="4 7" id="KW-0812">Transmembrane</keyword>
<dbReference type="InterPro" id="IPR020846">
    <property type="entry name" value="MFS_dom"/>
</dbReference>
<evidence type="ECO:0000256" key="2">
    <source>
        <dbReference type="ARBA" id="ARBA00022448"/>
    </source>
</evidence>
<accession>A0ABX8SJI5</accession>
<evidence type="ECO:0000256" key="4">
    <source>
        <dbReference type="ARBA" id="ARBA00022692"/>
    </source>
</evidence>
<feature type="transmembrane region" description="Helical" evidence="7">
    <location>
        <begin position="44"/>
        <end position="63"/>
    </location>
</feature>
<keyword evidence="3" id="KW-1003">Cell membrane</keyword>
<feature type="transmembrane region" description="Helical" evidence="7">
    <location>
        <begin position="196"/>
        <end position="214"/>
    </location>
</feature>
<dbReference type="PROSITE" id="PS50850">
    <property type="entry name" value="MFS"/>
    <property type="match status" value="1"/>
</dbReference>
<evidence type="ECO:0000256" key="6">
    <source>
        <dbReference type="ARBA" id="ARBA00023136"/>
    </source>
</evidence>
<feature type="transmembrane region" description="Helical" evidence="7">
    <location>
        <begin position="105"/>
        <end position="127"/>
    </location>
</feature>
<feature type="transmembrane region" description="Helical" evidence="7">
    <location>
        <begin position="133"/>
        <end position="157"/>
    </location>
</feature>
<feature type="transmembrane region" description="Helical" evidence="7">
    <location>
        <begin position="226"/>
        <end position="251"/>
    </location>
</feature>
<feature type="domain" description="Major facilitator superfamily (MFS) profile" evidence="8">
    <location>
        <begin position="10"/>
        <end position="483"/>
    </location>
</feature>
<dbReference type="PANTHER" id="PTHR42718">
    <property type="entry name" value="MAJOR FACILITATOR SUPERFAMILY MULTIDRUG TRANSPORTER MFSC"/>
    <property type="match status" value="1"/>
</dbReference>
<evidence type="ECO:0000259" key="8">
    <source>
        <dbReference type="PROSITE" id="PS50850"/>
    </source>
</evidence>
<dbReference type="RefSeq" id="WP_219083417.1">
    <property type="nucleotide sequence ID" value="NZ_CP079216.1"/>
</dbReference>
<feature type="transmembrane region" description="Helical" evidence="7">
    <location>
        <begin position="363"/>
        <end position="383"/>
    </location>
</feature>
<protein>
    <submittedName>
        <fullName evidence="9">DHA2 family efflux MFS transporter permease subunit</fullName>
    </submittedName>
</protein>
<sequence length="487" mass="51020">MNSTRSPWPGLWSMIIGFFMILVDSTIVNVALPHIMTGLGAGLNEVIWVTSAYLLAYAVPLLITGRLGDRFGPKPVFLIGLATFTLSSLWCGLSGSIEMLIVARVVQGLGAALMAPQTMAVIMRTFAPDRRGAAMGLWGGVAGAGLLVGPLLGGFLVDAVGWEWIFFVNVPVGLIAIVLVIINVPSLELHAHSFDWVGVVLSSAGLFLIVFGIQEGETYEWGQMPIVGGFSVPVWSLIILGALLMGAFVWWQKVQHGEPLVPLALFADRNFVLSNTAITIVGLVVTAMNIPLFLYLQSGRGLTPSQSALILVPMAVCSGVLSPFTGRFLQDRDARPWTAAGLVGLAIATAWYGFWFDAARSPWWLLLPSALVGISASLIWGPLAMVATRGLPPQLAGAGSGVYNTTRQVGAVIGSAVIAAVTSARLTAHLGEGASTAVGAGGGAMPTQVLDGFAAAMGESMYVPATLLVLAVVSVLFMRPQVASSAP</sequence>
<gene>
    <name evidence="9" type="ORF">KDB89_03140</name>
</gene>
<feature type="transmembrane region" description="Helical" evidence="7">
    <location>
        <begin position="337"/>
        <end position="356"/>
    </location>
</feature>
<dbReference type="InterPro" id="IPR011701">
    <property type="entry name" value="MFS"/>
</dbReference>
<dbReference type="PANTHER" id="PTHR42718:SF42">
    <property type="entry name" value="EXPORT PROTEIN"/>
    <property type="match status" value="1"/>
</dbReference>
<dbReference type="Proteomes" id="UP000824504">
    <property type="component" value="Chromosome"/>
</dbReference>
<feature type="transmembrane region" description="Helical" evidence="7">
    <location>
        <begin position="271"/>
        <end position="296"/>
    </location>
</feature>
<evidence type="ECO:0000256" key="7">
    <source>
        <dbReference type="SAM" id="Phobius"/>
    </source>
</evidence>
<name>A0ABX8SJI5_9ACTN</name>
<organism evidence="9 10">
    <name type="scientific">Tessaracoccus palaemonis</name>
    <dbReference type="NCBI Taxonomy" id="2829499"/>
    <lineage>
        <taxon>Bacteria</taxon>
        <taxon>Bacillati</taxon>
        <taxon>Actinomycetota</taxon>
        <taxon>Actinomycetes</taxon>
        <taxon>Propionibacteriales</taxon>
        <taxon>Propionibacteriaceae</taxon>
        <taxon>Tessaracoccus</taxon>
    </lineage>
</organism>
<feature type="transmembrane region" description="Helical" evidence="7">
    <location>
        <begin position="75"/>
        <end position="93"/>
    </location>
</feature>
<dbReference type="EMBL" id="CP079216">
    <property type="protein sequence ID" value="QXT63488.1"/>
    <property type="molecule type" value="Genomic_DNA"/>
</dbReference>
<feature type="transmembrane region" description="Helical" evidence="7">
    <location>
        <begin position="12"/>
        <end position="32"/>
    </location>
</feature>
<keyword evidence="10" id="KW-1185">Reference proteome</keyword>
<evidence type="ECO:0000313" key="9">
    <source>
        <dbReference type="EMBL" id="QXT63488.1"/>
    </source>
</evidence>
<feature type="transmembrane region" description="Helical" evidence="7">
    <location>
        <begin position="308"/>
        <end position="325"/>
    </location>
</feature>
<dbReference type="NCBIfam" id="TIGR00711">
    <property type="entry name" value="efflux_EmrB"/>
    <property type="match status" value="1"/>
</dbReference>
<comment type="subcellular location">
    <subcellularLocation>
        <location evidence="1">Cell membrane</location>
        <topology evidence="1">Multi-pass membrane protein</topology>
    </subcellularLocation>
</comment>
<dbReference type="InterPro" id="IPR004638">
    <property type="entry name" value="EmrB-like"/>
</dbReference>
<reference evidence="9 10" key="1">
    <citation type="submission" date="2021-07" db="EMBL/GenBank/DDBJ databases">
        <title>complete genome sequencing of Tessaracoccus sp.J1M15.</title>
        <authorList>
            <person name="Bae J.-W."/>
            <person name="Kim D.-y."/>
        </authorList>
    </citation>
    <scope>NUCLEOTIDE SEQUENCE [LARGE SCALE GENOMIC DNA]</scope>
    <source>
        <strain evidence="9 10">J1M15</strain>
    </source>
</reference>
<feature type="transmembrane region" description="Helical" evidence="7">
    <location>
        <begin position="164"/>
        <end position="184"/>
    </location>
</feature>
<evidence type="ECO:0000256" key="3">
    <source>
        <dbReference type="ARBA" id="ARBA00022475"/>
    </source>
</evidence>
<keyword evidence="6 7" id="KW-0472">Membrane</keyword>
<evidence type="ECO:0000256" key="1">
    <source>
        <dbReference type="ARBA" id="ARBA00004651"/>
    </source>
</evidence>